<evidence type="ECO:0000256" key="5">
    <source>
        <dbReference type="ARBA" id="ARBA00018141"/>
    </source>
</evidence>
<comment type="caution">
    <text evidence="11">The sequence shown here is derived from an EMBL/GenBank/DDBJ whole genome shotgun (WGS) entry which is preliminary data.</text>
</comment>
<comment type="similarity">
    <text evidence="3">Belongs to the PTPS family. QueD subfamily.</text>
</comment>
<comment type="pathway">
    <text evidence="2">Purine metabolism; 7-cyano-7-deazaguanine biosynthesis.</text>
</comment>
<evidence type="ECO:0000313" key="11">
    <source>
        <dbReference type="EMBL" id="MBK0402402.1"/>
    </source>
</evidence>
<evidence type="ECO:0000256" key="2">
    <source>
        <dbReference type="ARBA" id="ARBA00005061"/>
    </source>
</evidence>
<proteinExistence type="inferred from homology"/>
<name>A0ABS1BZ13_9BACT</name>
<gene>
    <name evidence="11" type="ORF">I5M27_05360</name>
</gene>
<evidence type="ECO:0000256" key="9">
    <source>
        <dbReference type="ARBA" id="ARBA00031449"/>
    </source>
</evidence>
<dbReference type="PANTHER" id="PTHR12589:SF7">
    <property type="entry name" value="6-PYRUVOYL TETRAHYDROBIOPTERIN SYNTHASE"/>
    <property type="match status" value="1"/>
</dbReference>
<protein>
    <recommendedName>
        <fullName evidence="5">6-carboxy-5,6,7,8-tetrahydropterin synthase</fullName>
        <ecNumber evidence="4">4.1.2.50</ecNumber>
    </recommendedName>
    <alternativeName>
        <fullName evidence="9">Queuosine biosynthesis protein QueD</fullName>
    </alternativeName>
</protein>
<keyword evidence="8" id="KW-0456">Lyase</keyword>
<dbReference type="SUPFAM" id="SSF55620">
    <property type="entry name" value="Tetrahydrobiopterin biosynthesis enzymes-like"/>
    <property type="match status" value="1"/>
</dbReference>
<accession>A0ABS1BZ13</accession>
<evidence type="ECO:0000256" key="8">
    <source>
        <dbReference type="ARBA" id="ARBA00023239"/>
    </source>
</evidence>
<reference evidence="11 12" key="1">
    <citation type="submission" date="2020-12" db="EMBL/GenBank/DDBJ databases">
        <title>Bacterial novel species Adhaeribacter sp. BT258 isolated from soil.</title>
        <authorList>
            <person name="Jung H.-Y."/>
        </authorList>
    </citation>
    <scope>NUCLEOTIDE SEQUENCE [LARGE SCALE GENOMIC DNA]</scope>
    <source>
        <strain evidence="11 12">BT258</strain>
    </source>
</reference>
<organism evidence="11 12">
    <name type="scientific">Adhaeribacter terrigena</name>
    <dbReference type="NCBI Taxonomy" id="2793070"/>
    <lineage>
        <taxon>Bacteria</taxon>
        <taxon>Pseudomonadati</taxon>
        <taxon>Bacteroidota</taxon>
        <taxon>Cytophagia</taxon>
        <taxon>Cytophagales</taxon>
        <taxon>Hymenobacteraceae</taxon>
        <taxon>Adhaeribacter</taxon>
    </lineage>
</organism>
<evidence type="ECO:0000256" key="10">
    <source>
        <dbReference type="ARBA" id="ARBA00048807"/>
    </source>
</evidence>
<dbReference type="Proteomes" id="UP000644147">
    <property type="component" value="Unassembled WGS sequence"/>
</dbReference>
<comment type="catalytic activity">
    <reaction evidence="10">
        <text>7,8-dihydroneopterin 3'-triphosphate + H2O = 6-carboxy-5,6,7,8-tetrahydropterin + triphosphate + acetaldehyde + 2 H(+)</text>
        <dbReference type="Rhea" id="RHEA:27966"/>
        <dbReference type="ChEBI" id="CHEBI:15343"/>
        <dbReference type="ChEBI" id="CHEBI:15377"/>
        <dbReference type="ChEBI" id="CHEBI:15378"/>
        <dbReference type="ChEBI" id="CHEBI:18036"/>
        <dbReference type="ChEBI" id="CHEBI:58462"/>
        <dbReference type="ChEBI" id="CHEBI:61032"/>
        <dbReference type="EC" id="4.1.2.50"/>
    </reaction>
</comment>
<dbReference type="InterPro" id="IPR007115">
    <property type="entry name" value="6-PTP_synth/QueD"/>
</dbReference>
<keyword evidence="12" id="KW-1185">Reference proteome</keyword>
<keyword evidence="7" id="KW-0862">Zinc</keyword>
<evidence type="ECO:0000256" key="6">
    <source>
        <dbReference type="ARBA" id="ARBA00022723"/>
    </source>
</evidence>
<dbReference type="Gene3D" id="3.30.479.10">
    <property type="entry name" value="6-pyruvoyl tetrahydropterin synthase/QueD"/>
    <property type="match status" value="1"/>
</dbReference>
<evidence type="ECO:0000256" key="3">
    <source>
        <dbReference type="ARBA" id="ARBA00008900"/>
    </source>
</evidence>
<dbReference type="EMBL" id="JAEHFX010000002">
    <property type="protein sequence ID" value="MBK0402402.1"/>
    <property type="molecule type" value="Genomic_DNA"/>
</dbReference>
<dbReference type="Pfam" id="PF01242">
    <property type="entry name" value="PTPS"/>
    <property type="match status" value="1"/>
</dbReference>
<evidence type="ECO:0000256" key="1">
    <source>
        <dbReference type="ARBA" id="ARBA00001947"/>
    </source>
</evidence>
<dbReference type="RefSeq" id="WP_200505147.1">
    <property type="nucleotide sequence ID" value="NZ_JAEHFX010000002.1"/>
</dbReference>
<dbReference type="PANTHER" id="PTHR12589">
    <property type="entry name" value="PYRUVOYL TETRAHYDROBIOPTERIN SYNTHASE"/>
    <property type="match status" value="1"/>
</dbReference>
<comment type="cofactor">
    <cofactor evidence="1">
        <name>Zn(2+)</name>
        <dbReference type="ChEBI" id="CHEBI:29105"/>
    </cofactor>
</comment>
<sequence>MDKIRLSRKFTFETAHALLGYDGACRHIHGHSYKLVVTIIGEPLLDDLHPKNGMVMDFGDLKKTVELAVIKPFDHALLLNEKAPEPLVEQLEKNNEKLVLLPYQPSCENMLLDIKDRLQNLLPDNIELHSLKLSETENSFAEWFDADNVGAGIFAVGVAEAMLT</sequence>
<evidence type="ECO:0000256" key="4">
    <source>
        <dbReference type="ARBA" id="ARBA00012982"/>
    </source>
</evidence>
<keyword evidence="6" id="KW-0479">Metal-binding</keyword>
<dbReference type="InterPro" id="IPR038418">
    <property type="entry name" value="6-PTP_synth/QueD_sf"/>
</dbReference>
<dbReference type="EC" id="4.1.2.50" evidence="4"/>
<evidence type="ECO:0000256" key="7">
    <source>
        <dbReference type="ARBA" id="ARBA00022833"/>
    </source>
</evidence>
<evidence type="ECO:0000313" key="12">
    <source>
        <dbReference type="Proteomes" id="UP000644147"/>
    </source>
</evidence>